<dbReference type="PANTHER" id="PTHR30489">
    <property type="entry name" value="LIPOPROTEIN-RELEASING SYSTEM TRANSMEMBRANE PROTEIN LOLE"/>
    <property type="match status" value="1"/>
</dbReference>
<dbReference type="InterPro" id="IPR051447">
    <property type="entry name" value="Lipoprotein-release_system"/>
</dbReference>
<sequence length="158" mass="17517">MYRWLLCFRYLRTRYIALASIISVTLGVATLIVVNSVMAGFSAEMHERLHGLASDILIECHTSGGMPDPDAHIAEIEQVCGDEIAGTSASVHVPAMLGIEFNDQLITRHVSFVGLDAQTYDKVSHFGRYLLHPDNRTQVSFDLRQGGYAPERGQFPHS</sequence>
<feature type="non-terminal residue" evidence="2">
    <location>
        <position position="158"/>
    </location>
</feature>
<keyword evidence="1" id="KW-0472">Membrane</keyword>
<name>X0X5H5_9ZZZZ</name>
<gene>
    <name evidence="2" type="ORF">S01H1_66436</name>
</gene>
<dbReference type="EMBL" id="BARS01043926">
    <property type="protein sequence ID" value="GAG30642.1"/>
    <property type="molecule type" value="Genomic_DNA"/>
</dbReference>
<accession>X0X5H5</accession>
<keyword evidence="1" id="KW-1133">Transmembrane helix</keyword>
<dbReference type="GO" id="GO:0098797">
    <property type="term" value="C:plasma membrane protein complex"/>
    <property type="evidence" value="ECO:0007669"/>
    <property type="project" value="TreeGrafter"/>
</dbReference>
<proteinExistence type="predicted"/>
<keyword evidence="1" id="KW-0812">Transmembrane</keyword>
<evidence type="ECO:0000256" key="1">
    <source>
        <dbReference type="SAM" id="Phobius"/>
    </source>
</evidence>
<evidence type="ECO:0000313" key="2">
    <source>
        <dbReference type="EMBL" id="GAG30642.1"/>
    </source>
</evidence>
<dbReference type="AlphaFoldDB" id="X0X5H5"/>
<reference evidence="2" key="1">
    <citation type="journal article" date="2014" name="Front. Microbiol.">
        <title>High frequency of phylogenetically diverse reductive dehalogenase-homologous genes in deep subseafloor sedimentary metagenomes.</title>
        <authorList>
            <person name="Kawai M."/>
            <person name="Futagami T."/>
            <person name="Toyoda A."/>
            <person name="Takaki Y."/>
            <person name="Nishi S."/>
            <person name="Hori S."/>
            <person name="Arai W."/>
            <person name="Tsubouchi T."/>
            <person name="Morono Y."/>
            <person name="Uchiyama I."/>
            <person name="Ito T."/>
            <person name="Fujiyama A."/>
            <person name="Inagaki F."/>
            <person name="Takami H."/>
        </authorList>
    </citation>
    <scope>NUCLEOTIDE SEQUENCE</scope>
    <source>
        <strain evidence="2">Expedition CK06-06</strain>
    </source>
</reference>
<protein>
    <submittedName>
        <fullName evidence="2">Uncharacterized protein</fullName>
    </submittedName>
</protein>
<comment type="caution">
    <text evidence="2">The sequence shown here is derived from an EMBL/GenBank/DDBJ whole genome shotgun (WGS) entry which is preliminary data.</text>
</comment>
<feature type="transmembrane region" description="Helical" evidence="1">
    <location>
        <begin position="15"/>
        <end position="38"/>
    </location>
</feature>
<dbReference type="GO" id="GO:0044874">
    <property type="term" value="P:lipoprotein localization to outer membrane"/>
    <property type="evidence" value="ECO:0007669"/>
    <property type="project" value="TreeGrafter"/>
</dbReference>
<dbReference type="PANTHER" id="PTHR30489:SF0">
    <property type="entry name" value="LIPOPROTEIN-RELEASING SYSTEM TRANSMEMBRANE PROTEIN LOLE"/>
    <property type="match status" value="1"/>
</dbReference>
<organism evidence="2">
    <name type="scientific">marine sediment metagenome</name>
    <dbReference type="NCBI Taxonomy" id="412755"/>
    <lineage>
        <taxon>unclassified sequences</taxon>
        <taxon>metagenomes</taxon>
        <taxon>ecological metagenomes</taxon>
    </lineage>
</organism>